<evidence type="ECO:0000313" key="15">
    <source>
        <dbReference type="Proteomes" id="UP000008144"/>
    </source>
</evidence>
<feature type="transmembrane region" description="Helical" evidence="13">
    <location>
        <begin position="401"/>
        <end position="423"/>
    </location>
</feature>
<evidence type="ECO:0000256" key="9">
    <source>
        <dbReference type="ARBA" id="ARBA00022989"/>
    </source>
</evidence>
<proteinExistence type="predicted"/>
<dbReference type="GO" id="GO:0015031">
    <property type="term" value="P:protein transport"/>
    <property type="evidence" value="ECO:0007669"/>
    <property type="project" value="UniProtKB-KW"/>
</dbReference>
<dbReference type="PROSITE" id="PS00678">
    <property type="entry name" value="WD_REPEATS_1"/>
    <property type="match status" value="1"/>
</dbReference>
<dbReference type="PANTHER" id="PTHR23284">
    <property type="entry name" value="PROLACTIN REGULATORY ELEMENT BINDING PROTEIN"/>
    <property type="match status" value="1"/>
</dbReference>
<keyword evidence="5" id="KW-0677">Repeat</keyword>
<feature type="repeat" description="WD" evidence="11">
    <location>
        <begin position="152"/>
        <end position="193"/>
    </location>
</feature>
<dbReference type="SMART" id="SM00320">
    <property type="entry name" value="WD40"/>
    <property type="match status" value="4"/>
</dbReference>
<evidence type="ECO:0000256" key="13">
    <source>
        <dbReference type="SAM" id="Phobius"/>
    </source>
</evidence>
<sequence>MVGLCKLHFPLYCCQCIEGTRFIVAGGGGAAKTGVKNCVQLLEVNKVKRKCEATTLEQLDTGIHAVMNMSAVPVGKGCKCHPSITDSDKYLVALGMGATCKIFSIKEEKCKESETNQTASGLKKRKKGKEEKKESPGEVCYKTSLLHHIDTATGDKGTQTAVRLSHNGSLLVAGASDGHLRAWKLPSKEQIFDSKGHKDDITDIDITNDASQIVSVSRDGKAFLWDASSGHKTMELHVIWNMKMISRNFRFRNCRFGLVPESPDKLRLFTTHVPIKRDPNNKVHCCITKWAKRRNSEGKETGNLEPAIVQNTGHEAISALAVSDDGVFVGLGFMDGSVGIYISFNLQCAKHVKNVHSIFVTSLSFVKESPLSRVTMGDYDTAIVSVSADCTCQLTKLESRALFSIWLVILLCFIAIATTAYYLNYSGLL</sequence>
<evidence type="ECO:0000256" key="5">
    <source>
        <dbReference type="ARBA" id="ARBA00022737"/>
    </source>
</evidence>
<dbReference type="GO" id="GO:0005789">
    <property type="term" value="C:endoplasmic reticulum membrane"/>
    <property type="evidence" value="ECO:0000318"/>
    <property type="project" value="GO_Central"/>
</dbReference>
<keyword evidence="15" id="KW-1185">Reference proteome</keyword>
<dbReference type="GO" id="GO:0005085">
    <property type="term" value="F:guanyl-nucleotide exchange factor activity"/>
    <property type="evidence" value="ECO:0007669"/>
    <property type="project" value="InterPro"/>
</dbReference>
<keyword evidence="7" id="KW-0931">ER-Golgi transport</keyword>
<dbReference type="InterPro" id="IPR036322">
    <property type="entry name" value="WD40_repeat_dom_sf"/>
</dbReference>
<dbReference type="InParanoid" id="A0A1W3JPZ4"/>
<accession>A0A1W3JPZ4</accession>
<organism evidence="14 15">
    <name type="scientific">Ciona intestinalis</name>
    <name type="common">Transparent sea squirt</name>
    <name type="synonym">Ascidia intestinalis</name>
    <dbReference type="NCBI Taxonomy" id="7719"/>
    <lineage>
        <taxon>Eukaryota</taxon>
        <taxon>Metazoa</taxon>
        <taxon>Chordata</taxon>
        <taxon>Tunicata</taxon>
        <taxon>Ascidiacea</taxon>
        <taxon>Phlebobranchia</taxon>
        <taxon>Cionidae</taxon>
        <taxon>Ciona</taxon>
    </lineage>
</organism>
<dbReference type="KEGG" id="cin:100183888"/>
<dbReference type="InterPro" id="IPR045260">
    <property type="entry name" value="Sec12-like"/>
</dbReference>
<keyword evidence="9 13" id="KW-1133">Transmembrane helix</keyword>
<keyword evidence="3 11" id="KW-0853">WD repeat</keyword>
<dbReference type="FunCoup" id="A0A1W3JPZ4">
    <property type="interactions" value="811"/>
</dbReference>
<evidence type="ECO:0000256" key="1">
    <source>
        <dbReference type="ARBA" id="ARBA00004389"/>
    </source>
</evidence>
<dbReference type="Ensembl" id="ENSCINT00000029586.2">
    <property type="protein sequence ID" value="ENSCINP00000029340.2"/>
    <property type="gene ID" value="ENSCING00000009419.3"/>
</dbReference>
<dbReference type="SUPFAM" id="SSF50978">
    <property type="entry name" value="WD40 repeat-like"/>
    <property type="match status" value="1"/>
</dbReference>
<dbReference type="OMA" id="YYVQPRI"/>
<dbReference type="GeneTree" id="ENSGT00390000018031"/>
<dbReference type="EMBL" id="EAAA01002509">
    <property type="status" value="NOT_ANNOTATED_CDS"/>
    <property type="molecule type" value="Genomic_DNA"/>
</dbReference>
<evidence type="ECO:0000313" key="14">
    <source>
        <dbReference type="Ensembl" id="ENSCINP00000029340.2"/>
    </source>
</evidence>
<dbReference type="Proteomes" id="UP000008144">
    <property type="component" value="Chromosome 7"/>
</dbReference>
<evidence type="ECO:0000256" key="4">
    <source>
        <dbReference type="ARBA" id="ARBA00022692"/>
    </source>
</evidence>
<protein>
    <submittedName>
        <fullName evidence="14">Prolactin regulatory element-binding protein-like</fullName>
    </submittedName>
</protein>
<accession>F7AIM1</accession>
<dbReference type="STRING" id="7719.ENSCINP00000029340"/>
<evidence type="ECO:0000256" key="7">
    <source>
        <dbReference type="ARBA" id="ARBA00022892"/>
    </source>
</evidence>
<dbReference type="Pfam" id="PF00400">
    <property type="entry name" value="WD40"/>
    <property type="match status" value="2"/>
</dbReference>
<dbReference type="AlphaFoldDB" id="A0A1W3JPZ4"/>
<evidence type="ECO:0000256" key="12">
    <source>
        <dbReference type="SAM" id="MobiDB-lite"/>
    </source>
</evidence>
<reference evidence="14" key="2">
    <citation type="journal article" date="2008" name="Genome Biol.">
        <title>Improved genome assembly and evidence-based global gene model set for the chordate Ciona intestinalis: new insight into intron and operon populations.</title>
        <authorList>
            <person name="Satou Y."/>
            <person name="Mineta K."/>
            <person name="Ogasawara M."/>
            <person name="Sasakura Y."/>
            <person name="Shoguchi E."/>
            <person name="Ueno K."/>
            <person name="Yamada L."/>
            <person name="Matsumoto J."/>
            <person name="Wasserscheid J."/>
            <person name="Dewar K."/>
            <person name="Wiley G.B."/>
            <person name="Macmil S.L."/>
            <person name="Roe B.A."/>
            <person name="Zeller R.W."/>
            <person name="Hastings K.E."/>
            <person name="Lemaire P."/>
            <person name="Lindquist E."/>
            <person name="Endo T."/>
            <person name="Hotta K."/>
            <person name="Inaba K."/>
        </authorList>
    </citation>
    <scope>NUCLEOTIDE SEQUENCE [LARGE SCALE GENOMIC DNA]</scope>
    <source>
        <strain evidence="14">wild type</strain>
    </source>
</reference>
<keyword evidence="4 13" id="KW-0812">Transmembrane</keyword>
<keyword evidence="10 13" id="KW-0472">Membrane</keyword>
<dbReference type="GO" id="GO:0003400">
    <property type="term" value="P:regulation of COPII vesicle coating"/>
    <property type="evidence" value="ECO:0000318"/>
    <property type="project" value="GO_Central"/>
</dbReference>
<feature type="repeat" description="WD" evidence="11">
    <location>
        <begin position="194"/>
        <end position="235"/>
    </location>
</feature>
<feature type="region of interest" description="Disordered" evidence="12">
    <location>
        <begin position="114"/>
        <end position="135"/>
    </location>
</feature>
<reference evidence="14" key="3">
    <citation type="submission" date="2025-08" db="UniProtKB">
        <authorList>
            <consortium name="Ensembl"/>
        </authorList>
    </citation>
    <scope>IDENTIFICATION</scope>
</reference>
<dbReference type="OrthoDB" id="2013972at2759"/>
<comment type="subcellular location">
    <subcellularLocation>
        <location evidence="1">Endoplasmic reticulum membrane</location>
        <topology evidence="1">Single-pass membrane protein</topology>
    </subcellularLocation>
</comment>
<dbReference type="InterPro" id="IPR001680">
    <property type="entry name" value="WD40_rpt"/>
</dbReference>
<evidence type="ECO:0000256" key="11">
    <source>
        <dbReference type="PROSITE-ProRule" id="PRU00221"/>
    </source>
</evidence>
<evidence type="ECO:0000256" key="8">
    <source>
        <dbReference type="ARBA" id="ARBA00022927"/>
    </source>
</evidence>
<evidence type="ECO:0000256" key="2">
    <source>
        <dbReference type="ARBA" id="ARBA00022448"/>
    </source>
</evidence>
<dbReference type="PROSITE" id="PS50294">
    <property type="entry name" value="WD_REPEATS_REGION"/>
    <property type="match status" value="1"/>
</dbReference>
<dbReference type="GeneID" id="100183888"/>
<evidence type="ECO:0000256" key="6">
    <source>
        <dbReference type="ARBA" id="ARBA00022824"/>
    </source>
</evidence>
<keyword evidence="8" id="KW-0653">Protein transport</keyword>
<dbReference type="GO" id="GO:0006888">
    <property type="term" value="P:endoplasmic reticulum to Golgi vesicle-mediated transport"/>
    <property type="evidence" value="ECO:0000318"/>
    <property type="project" value="GO_Central"/>
</dbReference>
<dbReference type="InterPro" id="IPR019775">
    <property type="entry name" value="WD40_repeat_CS"/>
</dbReference>
<evidence type="ECO:0000256" key="10">
    <source>
        <dbReference type="ARBA" id="ARBA00023136"/>
    </source>
</evidence>
<dbReference type="Gene3D" id="2.130.10.10">
    <property type="entry name" value="YVTN repeat-like/Quinoprotein amine dehydrogenase"/>
    <property type="match status" value="1"/>
</dbReference>
<name>A0A1W3JPZ4_CIOIN</name>
<keyword evidence="6" id="KW-0256">Endoplasmic reticulum</keyword>
<keyword evidence="2" id="KW-0813">Transport</keyword>
<dbReference type="PANTHER" id="PTHR23284:SF0">
    <property type="entry name" value="PROLACTIN REGULATORY ELEMENT-BINDING PROTEIN"/>
    <property type="match status" value="1"/>
</dbReference>
<evidence type="ECO:0000256" key="3">
    <source>
        <dbReference type="ARBA" id="ARBA00022574"/>
    </source>
</evidence>
<reference evidence="15" key="1">
    <citation type="journal article" date="2002" name="Science">
        <title>The draft genome of Ciona intestinalis: insights into chordate and vertebrate origins.</title>
        <authorList>
            <person name="Dehal P."/>
            <person name="Satou Y."/>
            <person name="Campbell R.K."/>
            <person name="Chapman J."/>
            <person name="Degnan B."/>
            <person name="De Tomaso A."/>
            <person name="Davidson B."/>
            <person name="Di Gregorio A."/>
            <person name="Gelpke M."/>
            <person name="Goodstein D.M."/>
            <person name="Harafuji N."/>
            <person name="Hastings K.E."/>
            <person name="Ho I."/>
            <person name="Hotta K."/>
            <person name="Huang W."/>
            <person name="Kawashima T."/>
            <person name="Lemaire P."/>
            <person name="Martinez D."/>
            <person name="Meinertzhagen I.A."/>
            <person name="Necula S."/>
            <person name="Nonaka M."/>
            <person name="Putnam N."/>
            <person name="Rash S."/>
            <person name="Saiga H."/>
            <person name="Satake M."/>
            <person name="Terry A."/>
            <person name="Yamada L."/>
            <person name="Wang H.G."/>
            <person name="Awazu S."/>
            <person name="Azumi K."/>
            <person name="Boore J."/>
            <person name="Branno M."/>
            <person name="Chin-Bow S."/>
            <person name="DeSantis R."/>
            <person name="Doyle S."/>
            <person name="Francino P."/>
            <person name="Keys D.N."/>
            <person name="Haga S."/>
            <person name="Hayashi H."/>
            <person name="Hino K."/>
            <person name="Imai K.S."/>
            <person name="Inaba K."/>
            <person name="Kano S."/>
            <person name="Kobayashi K."/>
            <person name="Kobayashi M."/>
            <person name="Lee B.I."/>
            <person name="Makabe K.W."/>
            <person name="Manohar C."/>
            <person name="Matassi G."/>
            <person name="Medina M."/>
            <person name="Mochizuki Y."/>
            <person name="Mount S."/>
            <person name="Morishita T."/>
            <person name="Miura S."/>
            <person name="Nakayama A."/>
            <person name="Nishizaka S."/>
            <person name="Nomoto H."/>
            <person name="Ohta F."/>
            <person name="Oishi K."/>
            <person name="Rigoutsos I."/>
            <person name="Sano M."/>
            <person name="Sasaki A."/>
            <person name="Sasakura Y."/>
            <person name="Shoguchi E."/>
            <person name="Shin-i T."/>
            <person name="Spagnuolo A."/>
            <person name="Stainier D."/>
            <person name="Suzuki M.M."/>
            <person name="Tassy O."/>
            <person name="Takatori N."/>
            <person name="Tokuoka M."/>
            <person name="Yagi K."/>
            <person name="Yoshizaki F."/>
            <person name="Wada S."/>
            <person name="Zhang C."/>
            <person name="Hyatt P.D."/>
            <person name="Larimer F."/>
            <person name="Detter C."/>
            <person name="Doggett N."/>
            <person name="Glavina T."/>
            <person name="Hawkins T."/>
            <person name="Richardson P."/>
            <person name="Lucas S."/>
            <person name="Kohara Y."/>
            <person name="Levine M."/>
            <person name="Satoh N."/>
            <person name="Rokhsar D.S."/>
        </authorList>
    </citation>
    <scope>NUCLEOTIDE SEQUENCE [LARGE SCALE GENOMIC DNA]</scope>
</reference>
<dbReference type="eggNOG" id="KOG0771">
    <property type="taxonomic scope" value="Eukaryota"/>
</dbReference>
<dbReference type="InterPro" id="IPR015943">
    <property type="entry name" value="WD40/YVTN_repeat-like_dom_sf"/>
</dbReference>
<dbReference type="PROSITE" id="PS50082">
    <property type="entry name" value="WD_REPEATS_2"/>
    <property type="match status" value="2"/>
</dbReference>
<dbReference type="RefSeq" id="XP_026690741.1">
    <property type="nucleotide sequence ID" value="XM_026834940.1"/>
</dbReference>
<reference evidence="14" key="4">
    <citation type="submission" date="2025-09" db="UniProtKB">
        <authorList>
            <consortium name="Ensembl"/>
        </authorList>
    </citation>
    <scope>IDENTIFICATION</scope>
</reference>
<gene>
    <name evidence="14" type="primary">LOC100183888</name>
</gene>